<sequence>MTELSIDIDPEWISLSEASDLLGVAPSTVRRWGDAGLVPTKRTLGGHRRFQRAAVERMVNQQQPDHQPVPELGQTRHWHLDTRELMGQGWHARFDTNPTTERMRGLGQRLFGMLMQYVNSNELDERILAEAKAVGATYGREAREMGVSMHDTVEAFLFFRRAFAQLAKPQSTRPIDVATVVELRTRLDLFMDATLLGTIEGFEQAGS</sequence>
<evidence type="ECO:0000313" key="3">
    <source>
        <dbReference type="Proteomes" id="UP000050277"/>
    </source>
</evidence>
<dbReference type="PROSITE" id="PS50937">
    <property type="entry name" value="HTH_MERR_2"/>
    <property type="match status" value="1"/>
</dbReference>
<dbReference type="InterPro" id="IPR009061">
    <property type="entry name" value="DNA-bd_dom_put_sf"/>
</dbReference>
<dbReference type="NCBIfam" id="TIGR01764">
    <property type="entry name" value="excise"/>
    <property type="match status" value="1"/>
</dbReference>
<keyword evidence="2" id="KW-0238">DNA-binding</keyword>
<dbReference type="OrthoDB" id="166697at2"/>
<dbReference type="Pfam" id="PF00376">
    <property type="entry name" value="MerR"/>
    <property type="match status" value="1"/>
</dbReference>
<evidence type="ECO:0000313" key="2">
    <source>
        <dbReference type="EMBL" id="KPL85836.1"/>
    </source>
</evidence>
<dbReference type="GO" id="GO:0006355">
    <property type="term" value="P:regulation of DNA-templated transcription"/>
    <property type="evidence" value="ECO:0007669"/>
    <property type="project" value="InterPro"/>
</dbReference>
<dbReference type="InterPro" id="IPR000551">
    <property type="entry name" value="MerR-type_HTH_dom"/>
</dbReference>
<dbReference type="CDD" id="cd04762">
    <property type="entry name" value="HTH_MerR-trunc"/>
    <property type="match status" value="1"/>
</dbReference>
<comment type="caution">
    <text evidence="2">The sequence shown here is derived from an EMBL/GenBank/DDBJ whole genome shotgun (WGS) entry which is preliminary data.</text>
</comment>
<reference evidence="2 3" key="1">
    <citation type="submission" date="2015-07" db="EMBL/GenBank/DDBJ databases">
        <title>Whole genome sequence of Herpetosiphon geysericola DSM 7119.</title>
        <authorList>
            <person name="Hemp J."/>
            <person name="Ward L.M."/>
            <person name="Pace L.A."/>
            <person name="Fischer W.W."/>
        </authorList>
    </citation>
    <scope>NUCLEOTIDE SEQUENCE [LARGE SCALE GENOMIC DNA]</scope>
    <source>
        <strain evidence="2 3">DSM 7119</strain>
    </source>
</reference>
<keyword evidence="3" id="KW-1185">Reference proteome</keyword>
<proteinExistence type="predicted"/>
<dbReference type="EMBL" id="LGKP01000022">
    <property type="protein sequence ID" value="KPL85836.1"/>
    <property type="molecule type" value="Genomic_DNA"/>
</dbReference>
<dbReference type="AlphaFoldDB" id="A0A0P6YRJ3"/>
<feature type="domain" description="HTH merR-type" evidence="1">
    <location>
        <begin position="16"/>
        <end position="58"/>
    </location>
</feature>
<dbReference type="GO" id="GO:0003677">
    <property type="term" value="F:DNA binding"/>
    <property type="evidence" value="ECO:0007669"/>
    <property type="project" value="UniProtKB-KW"/>
</dbReference>
<dbReference type="Proteomes" id="UP000050277">
    <property type="component" value="Unassembled WGS sequence"/>
</dbReference>
<name>A0A0P6YRJ3_9CHLR</name>
<protein>
    <submittedName>
        <fullName evidence="2">DNA-binding protein</fullName>
    </submittedName>
</protein>
<dbReference type="STRING" id="70996.SE18_12955"/>
<dbReference type="InterPro" id="IPR010093">
    <property type="entry name" value="SinI_DNA-bd"/>
</dbReference>
<accession>A0A0P6YRJ3</accession>
<dbReference type="RefSeq" id="WP_054534885.1">
    <property type="nucleotide sequence ID" value="NZ_LGKP01000022.1"/>
</dbReference>
<evidence type="ECO:0000259" key="1">
    <source>
        <dbReference type="PROSITE" id="PS50937"/>
    </source>
</evidence>
<organism evidence="2 3">
    <name type="scientific">Herpetosiphon geysericola</name>
    <dbReference type="NCBI Taxonomy" id="70996"/>
    <lineage>
        <taxon>Bacteria</taxon>
        <taxon>Bacillati</taxon>
        <taxon>Chloroflexota</taxon>
        <taxon>Chloroflexia</taxon>
        <taxon>Herpetosiphonales</taxon>
        <taxon>Herpetosiphonaceae</taxon>
        <taxon>Herpetosiphon</taxon>
    </lineage>
</organism>
<dbReference type="Gene3D" id="1.10.1660.10">
    <property type="match status" value="1"/>
</dbReference>
<dbReference type="SUPFAM" id="SSF46955">
    <property type="entry name" value="Putative DNA-binding domain"/>
    <property type="match status" value="1"/>
</dbReference>
<gene>
    <name evidence="2" type="ORF">SE18_12955</name>
</gene>